<evidence type="ECO:0000313" key="2">
    <source>
        <dbReference type="EnsemblPlants" id="TraesCS4A02G295200.1.cds1"/>
    </source>
</evidence>
<dbReference type="Gramene" id="TraesARI4A03G02183970.1">
    <property type="protein sequence ID" value="TraesARI4A03G02183970.1.CDS1"/>
    <property type="gene ID" value="TraesARI4A03G02183970"/>
</dbReference>
<dbReference type="Gramene" id="TraesLDM4A03G02145130.1">
    <property type="protein sequence ID" value="TraesLDM4A03G02145130.1.CDS1"/>
    <property type="gene ID" value="TraesLDM4A03G02145130"/>
</dbReference>
<dbReference type="Gramene" id="TraesLAC4A03G02103790.1">
    <property type="protein sequence ID" value="TraesLAC4A03G02103790.1.CDS1"/>
    <property type="gene ID" value="TraesLAC4A03G02103790"/>
</dbReference>
<protein>
    <submittedName>
        <fullName evidence="2">Uncharacterized protein</fullName>
    </submittedName>
</protein>
<dbReference type="EnsemblPlants" id="TraesCS4A02G295200.1">
    <property type="protein sequence ID" value="TraesCS4A02G295200.1.cds1"/>
    <property type="gene ID" value="TraesCS4A02G295200"/>
</dbReference>
<dbReference type="Gramene" id="TraesPARA_EIv1.0_1236370.1">
    <property type="protein sequence ID" value="TraesPARA_EIv1.0_1236370.1.CDS1"/>
    <property type="gene ID" value="TraesPARA_EIv1.0_1236370"/>
</dbReference>
<name>A0A3B6I0R8_WHEAT</name>
<accession>A0A3B6I0R8</accession>
<dbReference type="Gramene" id="TraesCS4A02G295200.1">
    <property type="protein sequence ID" value="TraesCS4A02G295200.1.cds1"/>
    <property type="gene ID" value="TraesCS4A02G295200"/>
</dbReference>
<dbReference type="Gramene" id="TraesSTA4A03G02143160.1">
    <property type="protein sequence ID" value="TraesSTA4A03G02143160.1.CDS1"/>
    <property type="gene ID" value="TraesSTA4A03G02143160"/>
</dbReference>
<evidence type="ECO:0000256" key="1">
    <source>
        <dbReference type="SAM" id="MobiDB-lite"/>
    </source>
</evidence>
<reference evidence="2" key="1">
    <citation type="submission" date="2018-08" db="EMBL/GenBank/DDBJ databases">
        <authorList>
            <person name="Rossello M."/>
        </authorList>
    </citation>
    <scope>NUCLEOTIDE SEQUENCE [LARGE SCALE GENOMIC DNA]</scope>
    <source>
        <strain evidence="2">cv. Chinese Spring</strain>
    </source>
</reference>
<dbReference type="Gramene" id="TraesNOR4A03G02168630.1">
    <property type="protein sequence ID" value="TraesNOR4A03G02168630.1.CDS1"/>
    <property type="gene ID" value="TraesNOR4A03G02168630"/>
</dbReference>
<dbReference type="AlphaFoldDB" id="A0A3B6I0R8"/>
<organism evidence="2">
    <name type="scientific">Triticum aestivum</name>
    <name type="common">Wheat</name>
    <dbReference type="NCBI Taxonomy" id="4565"/>
    <lineage>
        <taxon>Eukaryota</taxon>
        <taxon>Viridiplantae</taxon>
        <taxon>Streptophyta</taxon>
        <taxon>Embryophyta</taxon>
        <taxon>Tracheophyta</taxon>
        <taxon>Spermatophyta</taxon>
        <taxon>Magnoliopsida</taxon>
        <taxon>Liliopsida</taxon>
        <taxon>Poales</taxon>
        <taxon>Poaceae</taxon>
        <taxon>BOP clade</taxon>
        <taxon>Pooideae</taxon>
        <taxon>Triticodae</taxon>
        <taxon>Triticeae</taxon>
        <taxon>Triticinae</taxon>
        <taxon>Triticum</taxon>
    </lineage>
</organism>
<evidence type="ECO:0000313" key="3">
    <source>
        <dbReference type="Proteomes" id="UP000019116"/>
    </source>
</evidence>
<dbReference type="Gramene" id="TraesMAC4A03G02145120.1">
    <property type="protein sequence ID" value="TraesMAC4A03G02145120.1.CDS1"/>
    <property type="gene ID" value="TraesMAC4A03G02145120"/>
</dbReference>
<dbReference type="Gramene" id="TraesRN4A0100769900.1">
    <property type="protein sequence ID" value="TraesRN4A0100769900.1"/>
    <property type="gene ID" value="TraesRN4A0100769900"/>
</dbReference>
<reference evidence="2" key="2">
    <citation type="submission" date="2018-10" db="UniProtKB">
        <authorList>
            <consortium name="EnsemblPlants"/>
        </authorList>
    </citation>
    <scope>IDENTIFICATION</scope>
</reference>
<sequence length="108" mass="11622">MAESMSDALSSPYPASSLAGHEHREVKLRKGENMSSLPGTQAMAASHVLLFLAGVRLVDGAGHRYAGLGVMAAGCEPRSLWSISGVYLWSISCPSRAWLQDEQTYEEP</sequence>
<feature type="region of interest" description="Disordered" evidence="1">
    <location>
        <begin position="1"/>
        <end position="25"/>
    </location>
</feature>
<dbReference type="Proteomes" id="UP000019116">
    <property type="component" value="Chromosome 4A"/>
</dbReference>
<dbReference type="Gramene" id="TraesWEE_scaffold_077407_01G000100.1">
    <property type="protein sequence ID" value="TraesWEE_scaffold_077407_01G000100.1"/>
    <property type="gene ID" value="TraesWEE_scaffold_077407_01G000100"/>
</dbReference>
<feature type="compositionally biased region" description="Low complexity" evidence="1">
    <location>
        <begin position="1"/>
        <end position="19"/>
    </location>
</feature>
<dbReference type="Gramene" id="TraesROB_scaffold_055478_01G000100.1">
    <property type="protein sequence ID" value="TraesROB_scaffold_055478_01G000100.1"/>
    <property type="gene ID" value="TraesROB_scaffold_055478_01G000100"/>
</dbReference>
<dbReference type="Gramene" id="TraesSYM4A03G02174090.1">
    <property type="protein sequence ID" value="TraesSYM4A03G02174090.1.CDS1"/>
    <property type="gene ID" value="TraesSYM4A03G02174090"/>
</dbReference>
<proteinExistence type="predicted"/>
<dbReference type="Gramene" id="TraesCS4A03G0747900.1">
    <property type="protein sequence ID" value="TraesCS4A03G0747900.1.CDS1"/>
    <property type="gene ID" value="TraesCS4A03G0747900"/>
</dbReference>
<keyword evidence="3" id="KW-1185">Reference proteome</keyword>
<dbReference type="Gramene" id="TraesCAD_scaffold_062792_01G000100.1">
    <property type="protein sequence ID" value="TraesCAD_scaffold_062792_01G000100.1"/>
    <property type="gene ID" value="TraesCAD_scaffold_062792_01G000100"/>
</dbReference>